<dbReference type="SUPFAM" id="SSF52058">
    <property type="entry name" value="L domain-like"/>
    <property type="match status" value="3"/>
</dbReference>
<keyword evidence="2" id="KW-0677">Repeat</keyword>
<organism evidence="5 6">
    <name type="scientific">Aduncisulcus paluster</name>
    <dbReference type="NCBI Taxonomy" id="2918883"/>
    <lineage>
        <taxon>Eukaryota</taxon>
        <taxon>Metamonada</taxon>
        <taxon>Carpediemonas-like organisms</taxon>
        <taxon>Aduncisulcus</taxon>
    </lineage>
</organism>
<dbReference type="PANTHER" id="PTHR11375">
    <property type="entry name" value="ACIDIC LEUCINE-RICH NUCLEAR PHOSPHOPROTEIN 32"/>
    <property type="match status" value="1"/>
</dbReference>
<dbReference type="PROSITE" id="PS50940">
    <property type="entry name" value="CHIT_BIND_II"/>
    <property type="match status" value="1"/>
</dbReference>
<dbReference type="InterPro" id="IPR045081">
    <property type="entry name" value="AN32"/>
</dbReference>
<comment type="caution">
    <text evidence="5">The sequence shown here is derived from an EMBL/GenBank/DDBJ whole genome shotgun (WGS) entry which is preliminary data.</text>
</comment>
<dbReference type="Proteomes" id="UP001057375">
    <property type="component" value="Unassembled WGS sequence"/>
</dbReference>
<dbReference type="SUPFAM" id="SSF52047">
    <property type="entry name" value="RNI-like"/>
    <property type="match status" value="2"/>
</dbReference>
<feature type="domain" description="Chitin-binding type-2" evidence="4">
    <location>
        <begin position="1320"/>
        <end position="1381"/>
    </location>
</feature>
<dbReference type="Pfam" id="PF13516">
    <property type="entry name" value="LRR_6"/>
    <property type="match status" value="5"/>
</dbReference>
<evidence type="ECO:0000259" key="4">
    <source>
        <dbReference type="PROSITE" id="PS50940"/>
    </source>
</evidence>
<dbReference type="PANTHER" id="PTHR11375:SF0">
    <property type="entry name" value="ACIDIC LEUCINE-RICH NUCLEAR PHOSPHOPROTEIN 32 FAMILY MEMBER A"/>
    <property type="match status" value="1"/>
</dbReference>
<evidence type="ECO:0000313" key="5">
    <source>
        <dbReference type="EMBL" id="GKT36117.1"/>
    </source>
</evidence>
<gene>
    <name evidence="5" type="ORF">ADUPG1_009142</name>
</gene>
<dbReference type="Gene3D" id="3.80.10.10">
    <property type="entry name" value="Ribonuclease Inhibitor"/>
    <property type="match status" value="8"/>
</dbReference>
<comment type="similarity">
    <text evidence="3">Belongs to the ANP32 family.</text>
</comment>
<sequence>MIPSISCNSLHFPPLSSSDYDVSLLSPEEIQTLESSKDHNYLDHHKYQSYDDIIDLESNSLHDDRLFLSFYDDNSNIFELNVAILSVSTVTFEDTNVESLMCSALSLDCPGGNDSLSEFDIASIDGVFDANNASLGDNISGLELLINIESLVLTDNSGIISIENTVSSLNQLTDLFLDTTDENVFMNISDISPSLLHLTRLNTISLPNNPNVYDISVIFRNISMTNLNIADTASVGNIFIPLCRSESDEEYWSFIVSVFPHHDTTPLSKNTKYLPNNCPLNLNDDSNCQGESDCPSVVLNEVYNSIADSPVKECAFIAKKGPNGECYTIHDDNIRAVLSDENNVCLSSSDIETNGVISVATLRSSMNCSVLYLAAIVGVRSLSSVNDITTLQGLEYAQGTDSSNNPVGLTTLNIDGYDLSGDVNENAEYDKLVVQILAKAVTDSNINSGLTQLFASGCGLSDVSDVLDLTPIADTFSSTKPFKLTTLDLSNNSISDVSVLITSSMFPDDTDAVLTTLDISDNNICDIEGMVSALETHFSSASISITYSDQTCNCSASVSSANHQVCREVYPNRWAVECWNGYYLDKASGECVAACDSGYEYDTTTETCVSSSSSIDDAIRIQVCERHSNMKPVLEVGATSITCGCRSAWYGDDCDQLYQVYIPDELFRGKICDAAGYDIIADPLCDVTEFEMAEITGMLDLHENHVNSFEGAEFLINIYYFIGADTDVTHANVLAPLGQIEVLMLYQTLTNYGINIIDGFSLSALHRLNTLAIYGNEEMYDISWTFRNIGMSSLNISNTNCLSLIPLCRSEYDTEYLNFLRVVFPTHSNSSDDLDDYMANSCSLNDGSVSGNIYTCNPENKPNCPSIIRNEVYNSVDEVNAKQCAFIAKAEADGKCYTIHDGTVRQYLKDNCLSTSNIVDGIISVGALRSVLACSSSSLSLPAIVSATSLTSVNDITTLQGLEYATSLTSLALDGYDLSGDVNPNAEYDKLVVQILAKAVTYSNDYGVIDSGLTSLSASGCGLSDVSDVLDLTPIVEGDDATKPFKLTSLDLSNNSISDVSVLITSSMFPVDKLTSLNISGNSICDIDNVVSMLQSYFTNLSSIASHDQSTCPCSDSEFGTDVSFSAHKTCRQRSDGEFQVECWHGYFLDKNTNTCVKATTIEESIRCQVCERKDDVVAVYDSSSSSVLCGSPCASGWYGEDCSSECPIVDGETCRQRSDGEFQVECWHGYFLDKNTNTCVKATTIEESIRCQVCERKDDVVAVYDSSSSSVLCGSPCASGWYGEDCSSECPIVDGEVCSGRGSCNSTEHVCECDTWYGDVSCSSHVPVYSPECSRTFTIDDHMTCNELYPGRYAAECNAGYYYDQGEYICVEDSNTDCPNDMNSHQMCVKTSGDNIASDCRSAWYGDDCDQLYQVYIPDALFREKVCYDVGYTSDPQCDVTEFEMATLALSTGSLHHNDSNITSFEGVEYFINIYYISGKNTDVTAINSLSSLGQLTYIFISKSDSDYRLDIYDINSLYKLHRLSIFYISGNERIYDISESFRNAGMLGFSIADLNASAFIPLCRSESDDDYWTFISTIFPVHDATQLSLDSYYIPNSCPLNGLSGDYFCDPTTYPTQCPSIVLNEVYNSVDGVNKKQCAFIAKDADDGNCYTIHDESVREYLVGNCLEESDIESNGIISVATMRSVLSCPLDDVSSESSLSLQDIILTSSLSLLSVNSITTLQGLEYATSLKSLNIDGYDLSGDVNPNAEYDKLVVQILAKAVTYLNDSGSIDSGLTSLSASGCGLRDVSDVLDLTSIADVNGDPTTDKFKLTSLDLSNNSISDVSVLITSSMFPDDTDAVLTTLDISDNNICDIEGMVSALETHFSSASISITYSDQTCNCSASVSSANHQVCREVYPNRWAVECWNGYYLDKASGECVAACDSGYEYDTTTETCVSSSSSIDDAIRIQVCERHSNMKPVLEVGATSITCGCRSAWYGDDCDQLYQVYIPDELFRGKICDAAGYDIIADPLCDVTEFEMAGISETFYAEDSHITSFEGVEFLINIEQFSSYNVDISRVIDLSVIGQVYNLFIALEIDSYSPNIYDFNSLLTFTRLRDCRIYGNENFYDISVMFRNLAMSGLMIADTHYTISRIPFCRKESDAIYTSYLSSLFPNHTTDETNLSVYILPNSCSLNVGDYYCDSSNPLCPSIVLNEVYNSVDGVNKKQCAFIAKEGINGECYTVHDDNIRAFLSEPSNGCLSSSDIETNGVISVATLRSSLRCSSLNLSAIARTFTIPYVSSLSVNDITTLQGLEYAQGTDSSNNPIGLTTLNIDGYDLSGDVNENAEYDKLVVQILAKGITFTGGYGNIDSGLRSLSASGCGLSDVSDILDLTPIVYNDPHTTPFKLTTLDISNNNISDVSVLITSSMFPNDTNAILTSLDISGNSICDIEGMVNELQSKFPSLSSITYSDQTCHCSASVSSANHQVCREVYPNRWAVECWNGYYLDKASGECLEVSASGSELDTSSGTPPYTCITAASGVDDSIRVQVCERHSNMMAVLEVSASSITCGCRSAWYGDDCDELYQVYIPDELFRGKVCDAAGYDITVDTLCDVSEFEMAGINGYFYSYGSHITSIEGAQLAIYGNEQIYDISVSFRNVGLYQMYIARASHSAYTPLCRSEDDTDYWTFITTVFPIHSSDNKDNDFIPNSCSLNNDDDYVCDSETYPTQCPSIVLNEVFNSVDGVNEKQCAFIAKEGSSGECYTVHDEYIRQYLVANCLPGGTNDLDSGIISVATMRSVLSCPLDTNSNESLSLPDIAFAASLSSLNSITTLQGLEYATSLTSLTLDGYDLRGDINSNAEYDKLVVQILAKAVTSGTIDSGLRILSASGCGLSAISDVLDLTPIASGDSTTDQFKLTSLDLSNNSISDVSVLITSSIFPNNFLTTLDISDNNICDIEGIVSQLQTEFPTLSSITYSDQTCNCSASVSSANHQVCREVYPNRWAVECWNG</sequence>
<dbReference type="SMART" id="SM00364">
    <property type="entry name" value="LRR_BAC"/>
    <property type="match status" value="5"/>
</dbReference>
<dbReference type="InterPro" id="IPR002557">
    <property type="entry name" value="Chitin-bd_dom"/>
</dbReference>
<reference evidence="5" key="1">
    <citation type="submission" date="2022-03" db="EMBL/GenBank/DDBJ databases">
        <title>Draft genome sequence of Aduncisulcus paluster, a free-living microaerophilic Fornicata.</title>
        <authorList>
            <person name="Yuyama I."/>
            <person name="Kume K."/>
            <person name="Tamura T."/>
            <person name="Inagaki Y."/>
            <person name="Hashimoto T."/>
        </authorList>
    </citation>
    <scope>NUCLEOTIDE SEQUENCE</scope>
    <source>
        <strain evidence="5">NY0171</strain>
    </source>
</reference>
<name>A0ABQ5KUM1_9EUKA</name>
<protein>
    <submittedName>
        <fullName evidence="5">Acidic leucine-rich nuclear phosphoprotein 32 like protein</fullName>
    </submittedName>
</protein>
<dbReference type="SMART" id="SM00181">
    <property type="entry name" value="EGF"/>
    <property type="match status" value="5"/>
</dbReference>
<evidence type="ECO:0000256" key="1">
    <source>
        <dbReference type="ARBA" id="ARBA00022614"/>
    </source>
</evidence>
<keyword evidence="1" id="KW-0433">Leucine-rich repeat</keyword>
<dbReference type="PROSITE" id="PS51450">
    <property type="entry name" value="LRR"/>
    <property type="match status" value="10"/>
</dbReference>
<dbReference type="InterPro" id="IPR032675">
    <property type="entry name" value="LRR_dom_sf"/>
</dbReference>
<dbReference type="InterPro" id="IPR001611">
    <property type="entry name" value="Leu-rich_rpt"/>
</dbReference>
<evidence type="ECO:0000256" key="2">
    <source>
        <dbReference type="ARBA" id="ARBA00022737"/>
    </source>
</evidence>
<accession>A0ABQ5KUM1</accession>
<dbReference type="EMBL" id="BQXS01011147">
    <property type="protein sequence ID" value="GKT36117.1"/>
    <property type="molecule type" value="Genomic_DNA"/>
</dbReference>
<evidence type="ECO:0000256" key="3">
    <source>
        <dbReference type="ARBA" id="ARBA00025777"/>
    </source>
</evidence>
<feature type="non-terminal residue" evidence="5">
    <location>
        <position position="2990"/>
    </location>
</feature>
<dbReference type="InterPro" id="IPR000742">
    <property type="entry name" value="EGF"/>
</dbReference>
<evidence type="ECO:0000313" key="6">
    <source>
        <dbReference type="Proteomes" id="UP001057375"/>
    </source>
</evidence>
<keyword evidence="6" id="KW-1185">Reference proteome</keyword>
<proteinExistence type="inferred from homology"/>